<dbReference type="Proteomes" id="UP001196413">
    <property type="component" value="Unassembled WGS sequence"/>
</dbReference>
<proteinExistence type="predicted"/>
<organism evidence="1 2">
    <name type="scientific">Parelaphostrongylus tenuis</name>
    <name type="common">Meningeal worm</name>
    <dbReference type="NCBI Taxonomy" id="148309"/>
    <lineage>
        <taxon>Eukaryota</taxon>
        <taxon>Metazoa</taxon>
        <taxon>Ecdysozoa</taxon>
        <taxon>Nematoda</taxon>
        <taxon>Chromadorea</taxon>
        <taxon>Rhabditida</taxon>
        <taxon>Rhabditina</taxon>
        <taxon>Rhabditomorpha</taxon>
        <taxon>Strongyloidea</taxon>
        <taxon>Metastrongylidae</taxon>
        <taxon>Parelaphostrongylus</taxon>
    </lineage>
</organism>
<accession>A0AAD5WKQ9</accession>
<keyword evidence="2" id="KW-1185">Reference proteome</keyword>
<protein>
    <submittedName>
        <fullName evidence="1">Uncharacterized protein</fullName>
    </submittedName>
</protein>
<comment type="caution">
    <text evidence="1">The sequence shown here is derived from an EMBL/GenBank/DDBJ whole genome shotgun (WGS) entry which is preliminary data.</text>
</comment>
<evidence type="ECO:0000313" key="1">
    <source>
        <dbReference type="EMBL" id="KAJ1374047.1"/>
    </source>
</evidence>
<dbReference type="AlphaFoldDB" id="A0AAD5WKQ9"/>
<reference evidence="1" key="1">
    <citation type="submission" date="2021-06" db="EMBL/GenBank/DDBJ databases">
        <title>Parelaphostrongylus tenuis whole genome reference sequence.</title>
        <authorList>
            <person name="Garwood T.J."/>
            <person name="Larsen P.A."/>
            <person name="Fountain-Jones N.M."/>
            <person name="Garbe J.R."/>
            <person name="Macchietto M.G."/>
            <person name="Kania S.A."/>
            <person name="Gerhold R.W."/>
            <person name="Richards J.E."/>
            <person name="Wolf T.M."/>
        </authorList>
    </citation>
    <scope>NUCLEOTIDE SEQUENCE</scope>
    <source>
        <strain evidence="1">MNPRO001-30</strain>
        <tissue evidence="1">Meninges</tissue>
    </source>
</reference>
<evidence type="ECO:0000313" key="2">
    <source>
        <dbReference type="Proteomes" id="UP001196413"/>
    </source>
</evidence>
<dbReference type="EMBL" id="JAHQIW010007390">
    <property type="protein sequence ID" value="KAJ1374047.1"/>
    <property type="molecule type" value="Genomic_DNA"/>
</dbReference>
<gene>
    <name evidence="1" type="ORF">KIN20_036640</name>
</gene>
<sequence length="116" mass="12691">MITHSQIICITGATNAKQVEIHNFASSPILAADSTAIMTSLFMITCLNPFCDGLINPLLPSKSGSSEDDLTGIKRHYNIDVKAWAKSGYLRGKLKTAIEDQYKKIDPEVLSFTTDV</sequence>
<name>A0AAD5WKQ9_PARTN</name>